<gene>
    <name evidence="1" type="ORF">D6B99_08025</name>
</gene>
<dbReference type="AlphaFoldDB" id="A0A386HQM2"/>
<sequence>MRLADLKYYNDCIKLFSNQIERRILKREAIPSDEKIYSIFEPHSNWISKGKAHKKVEIGELILITTDQYQYIVDYKIMFGQKDATQIPSLLQRIEEKYEYREIYSHSFDKGYWSKHNWTLLETGKIQNPVLPKRGKPNKAEVEREAGKGFKQLRNKHSAVESNINMLEHHGLNRCRDKGITGFKRCVGLSILAYNLHIMGNQLQAIEKAKAKAKKKLLLLRGVAA</sequence>
<dbReference type="EMBL" id="CP032489">
    <property type="protein sequence ID" value="AYD47554.1"/>
    <property type="molecule type" value="Genomic_DNA"/>
</dbReference>
<reference evidence="1 2" key="1">
    <citation type="submission" date="2018-09" db="EMBL/GenBank/DDBJ databases">
        <title>Arachidicoccus sp. nov., a bacterium isolated from soil.</title>
        <authorList>
            <person name="Weon H.-Y."/>
            <person name="Kwon S.-W."/>
            <person name="Lee S.A."/>
        </authorList>
    </citation>
    <scope>NUCLEOTIDE SEQUENCE [LARGE SCALE GENOMIC DNA]</scope>
    <source>
        <strain evidence="1 2">KIS59-12</strain>
    </source>
</reference>
<protein>
    <recommendedName>
        <fullName evidence="3">Transposase IS4-like domain-containing protein</fullName>
    </recommendedName>
</protein>
<proteinExistence type="predicted"/>
<accession>A0A386HQM2</accession>
<keyword evidence="2" id="KW-1185">Reference proteome</keyword>
<organism evidence="1 2">
    <name type="scientific">Arachidicoccus soli</name>
    <dbReference type="NCBI Taxonomy" id="2341117"/>
    <lineage>
        <taxon>Bacteria</taxon>
        <taxon>Pseudomonadati</taxon>
        <taxon>Bacteroidota</taxon>
        <taxon>Chitinophagia</taxon>
        <taxon>Chitinophagales</taxon>
        <taxon>Chitinophagaceae</taxon>
        <taxon>Arachidicoccus</taxon>
    </lineage>
</organism>
<evidence type="ECO:0000313" key="2">
    <source>
        <dbReference type="Proteomes" id="UP000266118"/>
    </source>
</evidence>
<dbReference type="Proteomes" id="UP000266118">
    <property type="component" value="Chromosome"/>
</dbReference>
<name>A0A386HQM2_9BACT</name>
<evidence type="ECO:0000313" key="1">
    <source>
        <dbReference type="EMBL" id="AYD47554.1"/>
    </source>
</evidence>
<evidence type="ECO:0008006" key="3">
    <source>
        <dbReference type="Google" id="ProtNLM"/>
    </source>
</evidence>
<dbReference type="KEGG" id="ark:D6B99_08025"/>
<dbReference type="RefSeq" id="WP_119986802.1">
    <property type="nucleotide sequence ID" value="NZ_CP032489.1"/>
</dbReference>
<dbReference type="OrthoDB" id="240727at2"/>